<name>A0A7S4AXC3_9STRA</name>
<feature type="compositionally biased region" description="Basic and acidic residues" evidence="1">
    <location>
        <begin position="99"/>
        <end position="111"/>
    </location>
</feature>
<feature type="chain" id="PRO_5030675550" description="SCP domain-containing protein" evidence="2">
    <location>
        <begin position="30"/>
        <end position="178"/>
    </location>
</feature>
<keyword evidence="2" id="KW-0732">Signal</keyword>
<feature type="signal peptide" evidence="2">
    <location>
        <begin position="1"/>
        <end position="29"/>
    </location>
</feature>
<gene>
    <name evidence="3" type="ORF">PAUS00366_LOCUS22794</name>
</gene>
<proteinExistence type="predicted"/>
<evidence type="ECO:0000313" key="3">
    <source>
        <dbReference type="EMBL" id="CAE0730009.1"/>
    </source>
</evidence>
<evidence type="ECO:0000256" key="2">
    <source>
        <dbReference type="SAM" id="SignalP"/>
    </source>
</evidence>
<dbReference type="EMBL" id="HBIX01034869">
    <property type="protein sequence ID" value="CAE0730009.1"/>
    <property type="molecule type" value="Transcribed_RNA"/>
</dbReference>
<protein>
    <recommendedName>
        <fullName evidence="4">SCP domain-containing protein</fullName>
    </recommendedName>
</protein>
<feature type="region of interest" description="Disordered" evidence="1">
    <location>
        <begin position="99"/>
        <end position="130"/>
    </location>
</feature>
<feature type="compositionally biased region" description="Low complexity" evidence="1">
    <location>
        <begin position="115"/>
        <end position="126"/>
    </location>
</feature>
<accession>A0A7S4AXC3</accession>
<reference evidence="3" key="1">
    <citation type="submission" date="2021-01" db="EMBL/GenBank/DDBJ databases">
        <authorList>
            <person name="Corre E."/>
            <person name="Pelletier E."/>
            <person name="Niang G."/>
            <person name="Scheremetjew M."/>
            <person name="Finn R."/>
            <person name="Kale V."/>
            <person name="Holt S."/>
            <person name="Cochrane G."/>
            <person name="Meng A."/>
            <person name="Brown T."/>
            <person name="Cohen L."/>
        </authorList>
    </citation>
    <scope>NUCLEOTIDE SEQUENCE</scope>
    <source>
        <strain evidence="3">10249 10 AB</strain>
    </source>
</reference>
<dbReference type="AlphaFoldDB" id="A0A7S4AXC3"/>
<evidence type="ECO:0000256" key="1">
    <source>
        <dbReference type="SAM" id="MobiDB-lite"/>
    </source>
</evidence>
<sequence>MVTILPNRFSTRSTIHTTALLLILGLCLYRTPDLGADAFAAAGSRQRQGQCKRRCPSTVGLGASFGASDARSHRRAATVTTRMPAALAAATSVVLEEYEHSNKATDDDGPRKIPSVGNNNVGKSSNTDNYNRCGNSLDVARIWAKSLEDRIPWHASSRRYLSTCGRLHRDGDAAAGIS</sequence>
<evidence type="ECO:0008006" key="4">
    <source>
        <dbReference type="Google" id="ProtNLM"/>
    </source>
</evidence>
<organism evidence="3">
    <name type="scientific">Pseudo-nitzschia australis</name>
    <dbReference type="NCBI Taxonomy" id="44445"/>
    <lineage>
        <taxon>Eukaryota</taxon>
        <taxon>Sar</taxon>
        <taxon>Stramenopiles</taxon>
        <taxon>Ochrophyta</taxon>
        <taxon>Bacillariophyta</taxon>
        <taxon>Bacillariophyceae</taxon>
        <taxon>Bacillariophycidae</taxon>
        <taxon>Bacillariales</taxon>
        <taxon>Bacillariaceae</taxon>
        <taxon>Pseudo-nitzschia</taxon>
    </lineage>
</organism>